<feature type="transmembrane region" description="Helical" evidence="2">
    <location>
        <begin position="25"/>
        <end position="46"/>
    </location>
</feature>
<dbReference type="InterPro" id="IPR050739">
    <property type="entry name" value="MFP"/>
</dbReference>
<dbReference type="Gene3D" id="2.40.30.170">
    <property type="match status" value="1"/>
</dbReference>
<proteinExistence type="predicted"/>
<keyword evidence="2" id="KW-0472">Membrane</keyword>
<evidence type="ECO:0000256" key="1">
    <source>
        <dbReference type="SAM" id="Coils"/>
    </source>
</evidence>
<gene>
    <name evidence="4" type="ORF">P5G61_09335</name>
</gene>
<feature type="coiled-coil region" evidence="1">
    <location>
        <begin position="256"/>
        <end position="308"/>
    </location>
</feature>
<comment type="caution">
    <text evidence="4">The sequence shown here is derived from an EMBL/GenBank/DDBJ whole genome shotgun (WGS) entry which is preliminary data.</text>
</comment>
<keyword evidence="5" id="KW-1185">Reference proteome</keyword>
<dbReference type="EMBL" id="JAROCD010000004">
    <property type="protein sequence ID" value="MDN4601425.1"/>
    <property type="molecule type" value="Genomic_DNA"/>
</dbReference>
<accession>A0ABT8J8T2</accession>
<dbReference type="RefSeq" id="WP_301246200.1">
    <property type="nucleotide sequence ID" value="NZ_JAROCD010000004.1"/>
</dbReference>
<keyword evidence="1" id="KW-0175">Coiled coil</keyword>
<dbReference type="Proteomes" id="UP001174205">
    <property type="component" value="Unassembled WGS sequence"/>
</dbReference>
<keyword evidence="2" id="KW-1133">Transmembrane helix</keyword>
<dbReference type="PANTHER" id="PTHR30386">
    <property type="entry name" value="MEMBRANE FUSION SUBUNIT OF EMRAB-TOLC MULTIDRUG EFFLUX PUMP"/>
    <property type="match status" value="1"/>
</dbReference>
<organism evidence="4 5">
    <name type="scientific">Paenibacillus vandeheii</name>
    <dbReference type="NCBI Taxonomy" id="3035917"/>
    <lineage>
        <taxon>Bacteria</taxon>
        <taxon>Bacillati</taxon>
        <taxon>Bacillota</taxon>
        <taxon>Bacilli</taxon>
        <taxon>Bacillales</taxon>
        <taxon>Paenibacillaceae</taxon>
        <taxon>Paenibacillus</taxon>
    </lineage>
</organism>
<dbReference type="Gene3D" id="2.40.50.100">
    <property type="match status" value="1"/>
</dbReference>
<sequence length="459" mass="52201">MSTKLINYEDMTDSREMLEKKSPAFISWFLLLLTIILIVLVAWSWFAKMDIVVKAPGVVRPNDKISKIVNKASGSVSKVYVEQGQKVNVGDKLFSIKTGTLKNDKVRLTEEYEKTTLRLNGLEKLYAAVKLGNQDKIQTYANRTLLDNDNPVENKLKLDISKTISDLEETNQTISNKRLLIKSLNYGQNYLDSSSIEFERYENFKLKISRNVLTERQLQEEYKRTVFNNDETSAITVIEKIKALQLQVEMDQSEFLLTIQTELDTAIEQKKNLEKQKADLYVQLQGSIDDLEKQQSETNSQLSAINTNLTNYTATAPIAGIINTISEIGEGQLIQEGLQVMDIVPINSTIYSVHIAMNHQDIGRIREGYPVRFHFSAFPREEYGSVIGKIQSIGSDALVNTQEGSSYYLVEASVETIDIRNALGREKMIKSGMQTEAFIVTEQKTALQWILEKMDFWSE</sequence>
<dbReference type="PRINTS" id="PR01490">
    <property type="entry name" value="RTXTOXIND"/>
</dbReference>
<evidence type="ECO:0000256" key="2">
    <source>
        <dbReference type="SAM" id="Phobius"/>
    </source>
</evidence>
<protein>
    <submittedName>
        <fullName evidence="4">HlyD family efflux transporter periplasmic adaptor subunit</fullName>
    </submittedName>
</protein>
<keyword evidence="2" id="KW-0812">Transmembrane</keyword>
<dbReference type="PANTHER" id="PTHR30386:SF28">
    <property type="entry name" value="EXPORTED PROTEIN"/>
    <property type="match status" value="1"/>
</dbReference>
<evidence type="ECO:0000259" key="3">
    <source>
        <dbReference type="Pfam" id="PF26002"/>
    </source>
</evidence>
<evidence type="ECO:0000313" key="5">
    <source>
        <dbReference type="Proteomes" id="UP001174205"/>
    </source>
</evidence>
<reference evidence="4" key="1">
    <citation type="submission" date="2023-03" db="EMBL/GenBank/DDBJ databases">
        <title>MT1 and MT2 Draft Genomes of Novel Species.</title>
        <authorList>
            <person name="Venkateswaran K."/>
        </authorList>
    </citation>
    <scope>NUCLEOTIDE SEQUENCE</scope>
    <source>
        <strain evidence="4">F6_3S_P_1C</strain>
    </source>
</reference>
<name>A0ABT8J8T2_9BACL</name>
<feature type="domain" description="AprE-like beta-barrel" evidence="3">
    <location>
        <begin position="354"/>
        <end position="442"/>
    </location>
</feature>
<dbReference type="Pfam" id="PF26002">
    <property type="entry name" value="Beta-barrel_AprE"/>
    <property type="match status" value="1"/>
</dbReference>
<dbReference type="InterPro" id="IPR058982">
    <property type="entry name" value="Beta-barrel_AprE"/>
</dbReference>
<evidence type="ECO:0000313" key="4">
    <source>
        <dbReference type="EMBL" id="MDN4601425.1"/>
    </source>
</evidence>